<evidence type="ECO:0000256" key="4">
    <source>
        <dbReference type="ARBA" id="ARBA00022692"/>
    </source>
</evidence>
<dbReference type="EMBL" id="CAOF01000082">
    <property type="protein sequence ID" value="CCO46272.1"/>
    <property type="molecule type" value="Genomic_DNA"/>
</dbReference>
<feature type="transmembrane region" description="Helical" evidence="7">
    <location>
        <begin position="87"/>
        <end position="104"/>
    </location>
</feature>
<comment type="subcellular location">
    <subcellularLocation>
        <location evidence="1">Cell inner membrane</location>
        <topology evidence="1">Multi-pass membrane protein</topology>
    </subcellularLocation>
</comment>
<comment type="similarity">
    <text evidence="2">Belongs to the binding-protein-dependent transport system permease family. AraH/RbsC subfamily.</text>
</comment>
<keyword evidence="5 7" id="KW-1133">Transmembrane helix</keyword>
<organism evidence="8 9">
    <name type="scientific">Vibrio nigripulchritudo SOn1</name>
    <dbReference type="NCBI Taxonomy" id="1238450"/>
    <lineage>
        <taxon>Bacteria</taxon>
        <taxon>Pseudomonadati</taxon>
        <taxon>Pseudomonadota</taxon>
        <taxon>Gammaproteobacteria</taxon>
        <taxon>Vibrionales</taxon>
        <taxon>Vibrionaceae</taxon>
        <taxon>Vibrio</taxon>
    </lineage>
</organism>
<gene>
    <name evidence="8" type="ORF">VIBNISOn1_1720072</name>
</gene>
<dbReference type="AlphaFoldDB" id="A0AAV2VPG5"/>
<keyword evidence="6 7" id="KW-0472">Membrane</keyword>
<evidence type="ECO:0000256" key="7">
    <source>
        <dbReference type="SAM" id="Phobius"/>
    </source>
</evidence>
<sequence>MPTNEAASVSVKAPNPKPSLLKRMTDLVGVENLSLIIALIIMVALITTQTEYFFSPRNLLNIGQNMAVVGLIAVGMTLVIVSQGLDISVGSIAGCASVICAIIVTQMGTVAGGVAGGIAIGLVLGLVNAAIISHLKVNPVVATLATFSAFRGIAFLIAPGGRPVGVLDQGLAYLGSGRVMAFGDFPGIPVAFIILVIVALMGHFIMRYTVFGRSIYSMGGNPAAARLAGINLTRMRFYIYAISGALSGLAGVIVTARTSSGQPASGTQGLELEAITAVFLGGALLAGGKGTVFGTMLAVLLLATLSNGMNLLGIPTFYQLVAKGLLLVLAVAIGQWRLARSEKQQSK</sequence>
<feature type="transmembrane region" description="Helical" evidence="7">
    <location>
        <begin position="237"/>
        <end position="256"/>
    </location>
</feature>
<name>A0AAV2VPG5_9VIBR</name>
<dbReference type="GO" id="GO:0022857">
    <property type="term" value="F:transmembrane transporter activity"/>
    <property type="evidence" value="ECO:0007669"/>
    <property type="project" value="InterPro"/>
</dbReference>
<evidence type="ECO:0000256" key="6">
    <source>
        <dbReference type="ARBA" id="ARBA00023136"/>
    </source>
</evidence>
<dbReference type="Pfam" id="PF02653">
    <property type="entry name" value="BPD_transp_2"/>
    <property type="match status" value="1"/>
</dbReference>
<dbReference type="RefSeq" id="WP_022550749.1">
    <property type="nucleotide sequence ID" value="NZ_LK391965.1"/>
</dbReference>
<evidence type="ECO:0000313" key="9">
    <source>
        <dbReference type="Proteomes" id="UP000018211"/>
    </source>
</evidence>
<accession>A0AAV2VPG5</accession>
<proteinExistence type="inferred from homology"/>
<dbReference type="GO" id="GO:0005886">
    <property type="term" value="C:plasma membrane"/>
    <property type="evidence" value="ECO:0007669"/>
    <property type="project" value="UniProtKB-SubCell"/>
</dbReference>
<protein>
    <submittedName>
        <fullName evidence="8">Ribose ABC transport system, permease protein RbsC</fullName>
    </submittedName>
</protein>
<evidence type="ECO:0000256" key="3">
    <source>
        <dbReference type="ARBA" id="ARBA00022475"/>
    </source>
</evidence>
<dbReference type="PANTHER" id="PTHR32196">
    <property type="entry name" value="ABC TRANSPORTER PERMEASE PROTEIN YPHD-RELATED-RELATED"/>
    <property type="match status" value="1"/>
</dbReference>
<keyword evidence="4 7" id="KW-0812">Transmembrane</keyword>
<evidence type="ECO:0000256" key="2">
    <source>
        <dbReference type="ARBA" id="ARBA00007942"/>
    </source>
</evidence>
<comment type="caution">
    <text evidence="8">The sequence shown here is derived from an EMBL/GenBank/DDBJ whole genome shotgun (WGS) entry which is preliminary data.</text>
</comment>
<feature type="transmembrane region" description="Helical" evidence="7">
    <location>
        <begin position="59"/>
        <end position="81"/>
    </location>
</feature>
<dbReference type="InterPro" id="IPR001851">
    <property type="entry name" value="ABC_transp_permease"/>
</dbReference>
<dbReference type="Proteomes" id="UP000018211">
    <property type="component" value="Unassembled WGS sequence"/>
</dbReference>
<evidence type="ECO:0000256" key="1">
    <source>
        <dbReference type="ARBA" id="ARBA00004429"/>
    </source>
</evidence>
<feature type="transmembrane region" description="Helical" evidence="7">
    <location>
        <begin position="27"/>
        <end position="47"/>
    </location>
</feature>
<evidence type="ECO:0000313" key="8">
    <source>
        <dbReference type="EMBL" id="CCO46272.1"/>
    </source>
</evidence>
<feature type="transmembrane region" description="Helical" evidence="7">
    <location>
        <begin position="317"/>
        <end position="338"/>
    </location>
</feature>
<feature type="transmembrane region" description="Helical" evidence="7">
    <location>
        <begin position="139"/>
        <end position="158"/>
    </location>
</feature>
<evidence type="ECO:0000256" key="5">
    <source>
        <dbReference type="ARBA" id="ARBA00022989"/>
    </source>
</evidence>
<reference evidence="8 9" key="1">
    <citation type="journal article" date="2013" name="ISME J.">
        <title>Comparative genomics of pathogenic lineages of Vibrio nigripulchritudo identifies virulence-associated traits.</title>
        <authorList>
            <person name="Goudenege D."/>
            <person name="Labreuche Y."/>
            <person name="Krin E."/>
            <person name="Ansquer D."/>
            <person name="Mangenot S."/>
            <person name="Calteau A."/>
            <person name="Medigue C."/>
            <person name="Mazel D."/>
            <person name="Polz M.F."/>
            <person name="Le Roux F."/>
        </authorList>
    </citation>
    <scope>NUCLEOTIDE SEQUENCE [LARGE SCALE GENOMIC DNA]</scope>
    <source>
        <strain evidence="8 9">SOn1</strain>
    </source>
</reference>
<feature type="transmembrane region" description="Helical" evidence="7">
    <location>
        <begin position="111"/>
        <end position="133"/>
    </location>
</feature>
<dbReference type="CDD" id="cd06579">
    <property type="entry name" value="TM_PBP1_transp_AraH_like"/>
    <property type="match status" value="1"/>
</dbReference>
<feature type="transmembrane region" description="Helical" evidence="7">
    <location>
        <begin position="277"/>
        <end position="305"/>
    </location>
</feature>
<keyword evidence="3" id="KW-1003">Cell membrane</keyword>
<dbReference type="PANTHER" id="PTHR32196:SF72">
    <property type="entry name" value="RIBOSE IMPORT PERMEASE PROTEIN RBSC"/>
    <property type="match status" value="1"/>
</dbReference>
<feature type="transmembrane region" description="Helical" evidence="7">
    <location>
        <begin position="179"/>
        <end position="206"/>
    </location>
</feature>
<dbReference type="GeneID" id="97541133"/>